<dbReference type="PRINTS" id="PR00080">
    <property type="entry name" value="SDRFAMILY"/>
</dbReference>
<dbReference type="AlphaFoldDB" id="A0A4R2PHP2"/>
<comment type="caution">
    <text evidence="5">The sequence shown here is derived from an EMBL/GenBank/DDBJ whole genome shotgun (WGS) entry which is preliminary data.</text>
</comment>
<organism evidence="5 6">
    <name type="scientific">Rhodothalassium salexigens DSM 2132</name>
    <dbReference type="NCBI Taxonomy" id="1188247"/>
    <lineage>
        <taxon>Bacteria</taxon>
        <taxon>Pseudomonadati</taxon>
        <taxon>Pseudomonadota</taxon>
        <taxon>Alphaproteobacteria</taxon>
        <taxon>Rhodothalassiales</taxon>
        <taxon>Rhodothalassiaceae</taxon>
        <taxon>Rhodothalassium</taxon>
    </lineage>
</organism>
<reference evidence="5 6" key="1">
    <citation type="submission" date="2019-03" db="EMBL/GenBank/DDBJ databases">
        <title>Genomic Encyclopedia of Type Strains, Phase IV (KMG-IV): sequencing the most valuable type-strain genomes for metagenomic binning, comparative biology and taxonomic classification.</title>
        <authorList>
            <person name="Goeker M."/>
        </authorList>
    </citation>
    <scope>NUCLEOTIDE SEQUENCE [LARGE SCALE GENOMIC DNA]</scope>
    <source>
        <strain evidence="5 6">DSM 2132</strain>
    </source>
</reference>
<dbReference type="PANTHER" id="PTHR43639">
    <property type="entry name" value="OXIDOREDUCTASE, SHORT-CHAIN DEHYDROGENASE/REDUCTASE FAMILY (AFU_ORTHOLOGUE AFUA_5G02870)"/>
    <property type="match status" value="1"/>
</dbReference>
<feature type="compositionally biased region" description="Low complexity" evidence="4">
    <location>
        <begin position="265"/>
        <end position="275"/>
    </location>
</feature>
<dbReference type="InterPro" id="IPR002347">
    <property type="entry name" value="SDR_fam"/>
</dbReference>
<dbReference type="RefSeq" id="WP_132708746.1">
    <property type="nucleotide sequence ID" value="NZ_JACIGF010000007.1"/>
</dbReference>
<evidence type="ECO:0000256" key="2">
    <source>
        <dbReference type="ARBA" id="ARBA00023002"/>
    </source>
</evidence>
<evidence type="ECO:0000256" key="1">
    <source>
        <dbReference type="ARBA" id="ARBA00006484"/>
    </source>
</evidence>
<evidence type="ECO:0000256" key="3">
    <source>
        <dbReference type="RuleBase" id="RU000363"/>
    </source>
</evidence>
<evidence type="ECO:0000313" key="6">
    <source>
        <dbReference type="Proteomes" id="UP000295399"/>
    </source>
</evidence>
<dbReference type="InterPro" id="IPR036291">
    <property type="entry name" value="NAD(P)-bd_dom_sf"/>
</dbReference>
<dbReference type="GO" id="GO:0016491">
    <property type="term" value="F:oxidoreductase activity"/>
    <property type="evidence" value="ECO:0007669"/>
    <property type="project" value="UniProtKB-KW"/>
</dbReference>
<protein>
    <submittedName>
        <fullName evidence="5">NAD(P)-dependent dehydrogenase (Short-subunit alcohol dehydrogenase family)</fullName>
    </submittedName>
</protein>
<accession>A0A4R2PHP2</accession>
<dbReference type="PANTHER" id="PTHR43639:SF1">
    <property type="entry name" value="SHORT-CHAIN DEHYDROGENASE_REDUCTASE FAMILY PROTEIN"/>
    <property type="match status" value="1"/>
</dbReference>
<evidence type="ECO:0000256" key="4">
    <source>
        <dbReference type="SAM" id="MobiDB-lite"/>
    </source>
</evidence>
<proteinExistence type="inferred from homology"/>
<dbReference type="Gene3D" id="3.40.50.720">
    <property type="entry name" value="NAD(P)-binding Rossmann-like Domain"/>
    <property type="match status" value="1"/>
</dbReference>
<dbReference type="NCBIfam" id="NF006597">
    <property type="entry name" value="PRK09134.1"/>
    <property type="match status" value="1"/>
</dbReference>
<gene>
    <name evidence="5" type="ORF">EV659_10775</name>
</gene>
<dbReference type="InParanoid" id="A0A4R2PHP2"/>
<feature type="region of interest" description="Disordered" evidence="4">
    <location>
        <begin position="256"/>
        <end position="282"/>
    </location>
</feature>
<dbReference type="SUPFAM" id="SSF51735">
    <property type="entry name" value="NAD(P)-binding Rossmann-fold domains"/>
    <property type="match status" value="1"/>
</dbReference>
<dbReference type="Pfam" id="PF00106">
    <property type="entry name" value="adh_short"/>
    <property type="match status" value="1"/>
</dbReference>
<keyword evidence="6" id="KW-1185">Reference proteome</keyword>
<dbReference type="EMBL" id="SLXO01000007">
    <property type="protein sequence ID" value="TCP33465.1"/>
    <property type="molecule type" value="Genomic_DNA"/>
</dbReference>
<dbReference type="OrthoDB" id="9786360at2"/>
<name>A0A4R2PHP2_RHOSA</name>
<dbReference type="PRINTS" id="PR00081">
    <property type="entry name" value="GDHRDH"/>
</dbReference>
<keyword evidence="2" id="KW-0560">Oxidoreductase</keyword>
<dbReference type="Proteomes" id="UP000295399">
    <property type="component" value="Unassembled WGS sequence"/>
</dbReference>
<sequence length="282" mass="30026">MTDLTSAPALVTGAGRRIGRHLALSLAARGHPVAVHYNRSGRDAQTVVDRIEGDGGRAVAVAGDLRDEAAVADLVARAGDALDAPIRLLVNNASLFDYDDIYTATRQSWDDHMAVNLRAPFVLSQALAQRLARAETGPETGHGLIVNIIDQRVWRLNPSFTTYTLSKAGLWTLTQTLAQALAPRIRVAAIGPGPVLASIHQDRDSFAAEAANVPLQRGPDLDEIARALDFIVDSPSLTGQMIALDGGQHLAWQTPDVRHGERPDAANPDAPRPAAQNGDTDA</sequence>
<comment type="similarity">
    <text evidence="1 3">Belongs to the short-chain dehydrogenases/reductases (SDR) family.</text>
</comment>
<evidence type="ECO:0000313" key="5">
    <source>
        <dbReference type="EMBL" id="TCP33465.1"/>
    </source>
</evidence>